<gene>
    <name evidence="1" type="ORF">CY34DRAFT_106847</name>
</gene>
<dbReference type="Proteomes" id="UP000054485">
    <property type="component" value="Unassembled WGS sequence"/>
</dbReference>
<organism evidence="1 2">
    <name type="scientific">Suillus luteus UH-Slu-Lm8-n1</name>
    <dbReference type="NCBI Taxonomy" id="930992"/>
    <lineage>
        <taxon>Eukaryota</taxon>
        <taxon>Fungi</taxon>
        <taxon>Dikarya</taxon>
        <taxon>Basidiomycota</taxon>
        <taxon>Agaricomycotina</taxon>
        <taxon>Agaricomycetes</taxon>
        <taxon>Agaricomycetidae</taxon>
        <taxon>Boletales</taxon>
        <taxon>Suillineae</taxon>
        <taxon>Suillaceae</taxon>
        <taxon>Suillus</taxon>
    </lineage>
</organism>
<evidence type="ECO:0000313" key="1">
    <source>
        <dbReference type="EMBL" id="KIK42496.1"/>
    </source>
</evidence>
<accession>A0A0D0AKZ4</accession>
<dbReference type="OrthoDB" id="10615607at2759"/>
<dbReference type="EMBL" id="KN835237">
    <property type="protein sequence ID" value="KIK42496.1"/>
    <property type="molecule type" value="Genomic_DNA"/>
</dbReference>
<name>A0A0D0AKZ4_9AGAM</name>
<keyword evidence="2" id="KW-1185">Reference proteome</keyword>
<reference evidence="1 2" key="1">
    <citation type="submission" date="2014-04" db="EMBL/GenBank/DDBJ databases">
        <authorList>
            <consortium name="DOE Joint Genome Institute"/>
            <person name="Kuo A."/>
            <person name="Ruytinx J."/>
            <person name="Rineau F."/>
            <person name="Colpaert J."/>
            <person name="Kohler A."/>
            <person name="Nagy L.G."/>
            <person name="Floudas D."/>
            <person name="Copeland A."/>
            <person name="Barry K.W."/>
            <person name="Cichocki N."/>
            <person name="Veneault-Fourrey C."/>
            <person name="LaButti K."/>
            <person name="Lindquist E.A."/>
            <person name="Lipzen A."/>
            <person name="Lundell T."/>
            <person name="Morin E."/>
            <person name="Murat C."/>
            <person name="Sun H."/>
            <person name="Tunlid A."/>
            <person name="Henrissat B."/>
            <person name="Grigoriev I.V."/>
            <person name="Hibbett D.S."/>
            <person name="Martin F."/>
            <person name="Nordberg H.P."/>
            <person name="Cantor M.N."/>
            <person name="Hua S.X."/>
        </authorList>
    </citation>
    <scope>NUCLEOTIDE SEQUENCE [LARGE SCALE GENOMIC DNA]</scope>
    <source>
        <strain evidence="1 2">UH-Slu-Lm8-n1</strain>
    </source>
</reference>
<dbReference type="HOGENOM" id="CLU_1230616_0_0_1"/>
<reference evidence="2" key="2">
    <citation type="submission" date="2015-01" db="EMBL/GenBank/DDBJ databases">
        <title>Evolutionary Origins and Diversification of the Mycorrhizal Mutualists.</title>
        <authorList>
            <consortium name="DOE Joint Genome Institute"/>
            <consortium name="Mycorrhizal Genomics Consortium"/>
            <person name="Kohler A."/>
            <person name="Kuo A."/>
            <person name="Nagy L.G."/>
            <person name="Floudas D."/>
            <person name="Copeland A."/>
            <person name="Barry K.W."/>
            <person name="Cichocki N."/>
            <person name="Veneault-Fourrey C."/>
            <person name="LaButti K."/>
            <person name="Lindquist E.A."/>
            <person name="Lipzen A."/>
            <person name="Lundell T."/>
            <person name="Morin E."/>
            <person name="Murat C."/>
            <person name="Riley R."/>
            <person name="Ohm R."/>
            <person name="Sun H."/>
            <person name="Tunlid A."/>
            <person name="Henrissat B."/>
            <person name="Grigoriev I.V."/>
            <person name="Hibbett D.S."/>
            <person name="Martin F."/>
        </authorList>
    </citation>
    <scope>NUCLEOTIDE SEQUENCE [LARGE SCALE GENOMIC DNA]</scope>
    <source>
        <strain evidence="2">UH-Slu-Lm8-n1</strain>
    </source>
</reference>
<proteinExistence type="predicted"/>
<dbReference type="InParanoid" id="A0A0D0AKZ4"/>
<dbReference type="AlphaFoldDB" id="A0A0D0AKZ4"/>
<evidence type="ECO:0000313" key="2">
    <source>
        <dbReference type="Proteomes" id="UP000054485"/>
    </source>
</evidence>
<protein>
    <submittedName>
        <fullName evidence="1">Uncharacterized protein</fullName>
    </submittedName>
</protein>
<sequence>MPLYHHREAAMQKDYVHVTISLLAMLLRTKATKGDYSITLLQNLTDTVIELEDVLIARIGIEEKIHEADGGYKQPVYIINSLARLEYCICLTFLKEPKILSVSLYGSNDKAACNDLQTWIHIDHLKQMFASTEEQMVEQWEKKVLIGLSTCIIYQDIADNNINHDMQDAEQSAWLWYKAYSNNLQEPQDSFTVQSGHARQEFDDAEDLSQVWCTVSNGQAHSTLN</sequence>